<proteinExistence type="predicted"/>
<organism evidence="1 2">
    <name type="scientific">Pterulicium gracile</name>
    <dbReference type="NCBI Taxonomy" id="1884261"/>
    <lineage>
        <taxon>Eukaryota</taxon>
        <taxon>Fungi</taxon>
        <taxon>Dikarya</taxon>
        <taxon>Basidiomycota</taxon>
        <taxon>Agaricomycotina</taxon>
        <taxon>Agaricomycetes</taxon>
        <taxon>Agaricomycetidae</taxon>
        <taxon>Agaricales</taxon>
        <taxon>Pleurotineae</taxon>
        <taxon>Pterulaceae</taxon>
        <taxon>Pterulicium</taxon>
    </lineage>
</organism>
<dbReference type="EMBL" id="ML178835">
    <property type="protein sequence ID" value="TFK99176.1"/>
    <property type="molecule type" value="Genomic_DNA"/>
</dbReference>
<evidence type="ECO:0000313" key="2">
    <source>
        <dbReference type="Proteomes" id="UP000305067"/>
    </source>
</evidence>
<gene>
    <name evidence="1" type="ORF">BDV98DRAFT_584452</name>
</gene>
<accession>A0A5C3QCC3</accession>
<dbReference type="AlphaFoldDB" id="A0A5C3QCC3"/>
<keyword evidence="2" id="KW-1185">Reference proteome</keyword>
<reference evidence="1 2" key="1">
    <citation type="journal article" date="2019" name="Nat. Ecol. Evol.">
        <title>Megaphylogeny resolves global patterns of mushroom evolution.</title>
        <authorList>
            <person name="Varga T."/>
            <person name="Krizsan K."/>
            <person name="Foldi C."/>
            <person name="Dima B."/>
            <person name="Sanchez-Garcia M."/>
            <person name="Sanchez-Ramirez S."/>
            <person name="Szollosi G.J."/>
            <person name="Szarkandi J.G."/>
            <person name="Papp V."/>
            <person name="Albert L."/>
            <person name="Andreopoulos W."/>
            <person name="Angelini C."/>
            <person name="Antonin V."/>
            <person name="Barry K.W."/>
            <person name="Bougher N.L."/>
            <person name="Buchanan P."/>
            <person name="Buyck B."/>
            <person name="Bense V."/>
            <person name="Catcheside P."/>
            <person name="Chovatia M."/>
            <person name="Cooper J."/>
            <person name="Damon W."/>
            <person name="Desjardin D."/>
            <person name="Finy P."/>
            <person name="Geml J."/>
            <person name="Haridas S."/>
            <person name="Hughes K."/>
            <person name="Justo A."/>
            <person name="Karasinski D."/>
            <person name="Kautmanova I."/>
            <person name="Kiss B."/>
            <person name="Kocsube S."/>
            <person name="Kotiranta H."/>
            <person name="LaButti K.M."/>
            <person name="Lechner B.E."/>
            <person name="Liimatainen K."/>
            <person name="Lipzen A."/>
            <person name="Lukacs Z."/>
            <person name="Mihaltcheva S."/>
            <person name="Morgado L.N."/>
            <person name="Niskanen T."/>
            <person name="Noordeloos M.E."/>
            <person name="Ohm R.A."/>
            <person name="Ortiz-Santana B."/>
            <person name="Ovrebo C."/>
            <person name="Racz N."/>
            <person name="Riley R."/>
            <person name="Savchenko A."/>
            <person name="Shiryaev A."/>
            <person name="Soop K."/>
            <person name="Spirin V."/>
            <person name="Szebenyi C."/>
            <person name="Tomsovsky M."/>
            <person name="Tulloss R.E."/>
            <person name="Uehling J."/>
            <person name="Grigoriev I.V."/>
            <person name="Vagvolgyi C."/>
            <person name="Papp T."/>
            <person name="Martin F.M."/>
            <person name="Miettinen O."/>
            <person name="Hibbett D.S."/>
            <person name="Nagy L.G."/>
        </authorList>
    </citation>
    <scope>NUCLEOTIDE SEQUENCE [LARGE SCALE GENOMIC DNA]</scope>
    <source>
        <strain evidence="1 2">CBS 309.79</strain>
    </source>
</reference>
<protein>
    <submittedName>
        <fullName evidence="1">Uncharacterized protein</fullName>
    </submittedName>
</protein>
<dbReference type="Proteomes" id="UP000305067">
    <property type="component" value="Unassembled WGS sequence"/>
</dbReference>
<sequence length="150" mass="16391">MVDCRARIATARSKLIRGYAVQFVCAVTLTAVGEPLVNPKTRGVGSGETAPINSVDIQAHIQTYSGTNLSVNGKRDSNVHQRAYAEPIQNSRKSFNLADNAGSQPVLAVHFDTSCTTSLYSRDPWLEAQARCLENIERRRDVESLKLDGS</sequence>
<name>A0A5C3QCC3_9AGAR</name>
<evidence type="ECO:0000313" key="1">
    <source>
        <dbReference type="EMBL" id="TFK99176.1"/>
    </source>
</evidence>